<sequence>MLIDKIPPLQYIFSKIKYEMLYVFVLGVVIHYITEYLHPYIPDMPLTIATFIGTAISVLLSFKMSQSYDRWWEARKIWGAIVNDSRSFVLQMQAFLKNPQLTPQIKTMAYRQIAWNYVLGRSLRGLPPLTDCQSLLSNEDLAALAKHDNKVLGILQQNVLQISALHTLGEISDFTHIQFNNIFIRFSDNMGKAERINNTVFPTTYRLFLHLIIYMFVIILSIGLRNVPLYYELPLLMLISMLFFLLEKTAYHLQDPFRNRPSDTNVTTIARTIEINIRQLLGEENTPEPLKQDSFYSL</sequence>
<dbReference type="PANTHER" id="PTHR33281:SF19">
    <property type="entry name" value="VOLTAGE-DEPENDENT ANION CHANNEL-FORMING PROTEIN YNEE"/>
    <property type="match status" value="1"/>
</dbReference>
<evidence type="ECO:0000256" key="6">
    <source>
        <dbReference type="ARBA" id="ARBA00023065"/>
    </source>
</evidence>
<comment type="similarity">
    <text evidence="8">Belongs to the anion channel-forming bestrophin (TC 1.A.46) family.</text>
</comment>
<protein>
    <submittedName>
        <fullName evidence="10">Bestrophin family ion channel</fullName>
    </submittedName>
</protein>
<evidence type="ECO:0000256" key="2">
    <source>
        <dbReference type="ARBA" id="ARBA00022448"/>
    </source>
</evidence>
<evidence type="ECO:0000256" key="8">
    <source>
        <dbReference type="ARBA" id="ARBA00034708"/>
    </source>
</evidence>
<evidence type="ECO:0000313" key="11">
    <source>
        <dbReference type="Proteomes" id="UP001629156"/>
    </source>
</evidence>
<reference evidence="10 11" key="1">
    <citation type="submission" date="2024-06" db="EMBL/GenBank/DDBJ databases">
        <authorList>
            <person name="Kaempfer P."/>
            <person name="Viver T."/>
        </authorList>
    </citation>
    <scope>NUCLEOTIDE SEQUENCE [LARGE SCALE GENOMIC DNA]</scope>
    <source>
        <strain evidence="10 11">ST-119</strain>
    </source>
</reference>
<name>A0ABW8YWB3_9FLAO</name>
<keyword evidence="7 9" id="KW-0472">Membrane</keyword>
<comment type="subcellular location">
    <subcellularLocation>
        <location evidence="1">Cell membrane</location>
        <topology evidence="1">Multi-pass membrane protein</topology>
    </subcellularLocation>
</comment>
<evidence type="ECO:0000256" key="9">
    <source>
        <dbReference type="SAM" id="Phobius"/>
    </source>
</evidence>
<evidence type="ECO:0000313" key="10">
    <source>
        <dbReference type="EMBL" id="MFL9843451.1"/>
    </source>
</evidence>
<keyword evidence="3" id="KW-1003">Cell membrane</keyword>
<dbReference type="RefSeq" id="WP_408083701.1">
    <property type="nucleotide sequence ID" value="NZ_JBELPZ010000002.1"/>
</dbReference>
<dbReference type="Proteomes" id="UP001629156">
    <property type="component" value="Unassembled WGS sequence"/>
</dbReference>
<evidence type="ECO:0000256" key="1">
    <source>
        <dbReference type="ARBA" id="ARBA00004651"/>
    </source>
</evidence>
<organism evidence="10 11">
    <name type="scientific">Flavobacterium rhizosphaerae</name>
    <dbReference type="NCBI Taxonomy" id="3163298"/>
    <lineage>
        <taxon>Bacteria</taxon>
        <taxon>Pseudomonadati</taxon>
        <taxon>Bacteroidota</taxon>
        <taxon>Flavobacteriia</taxon>
        <taxon>Flavobacteriales</taxon>
        <taxon>Flavobacteriaceae</taxon>
        <taxon>Flavobacterium</taxon>
    </lineage>
</organism>
<keyword evidence="5 9" id="KW-1133">Transmembrane helix</keyword>
<feature type="transmembrane region" description="Helical" evidence="9">
    <location>
        <begin position="229"/>
        <end position="246"/>
    </location>
</feature>
<dbReference type="EMBL" id="JBELPZ010000002">
    <property type="protein sequence ID" value="MFL9843451.1"/>
    <property type="molecule type" value="Genomic_DNA"/>
</dbReference>
<keyword evidence="6" id="KW-0406">Ion transport</keyword>
<dbReference type="InterPro" id="IPR044669">
    <property type="entry name" value="YneE/VCCN1/2-like"/>
</dbReference>
<feature type="transmembrane region" description="Helical" evidence="9">
    <location>
        <begin position="44"/>
        <end position="62"/>
    </location>
</feature>
<feature type="transmembrane region" description="Helical" evidence="9">
    <location>
        <begin position="205"/>
        <end position="223"/>
    </location>
</feature>
<accession>A0ABW8YWB3</accession>
<evidence type="ECO:0000256" key="5">
    <source>
        <dbReference type="ARBA" id="ARBA00022989"/>
    </source>
</evidence>
<keyword evidence="11" id="KW-1185">Reference proteome</keyword>
<proteinExistence type="inferred from homology"/>
<gene>
    <name evidence="10" type="ORF">ABS766_03355</name>
</gene>
<keyword evidence="2" id="KW-0813">Transport</keyword>
<evidence type="ECO:0000256" key="3">
    <source>
        <dbReference type="ARBA" id="ARBA00022475"/>
    </source>
</evidence>
<evidence type="ECO:0000256" key="4">
    <source>
        <dbReference type="ARBA" id="ARBA00022692"/>
    </source>
</evidence>
<feature type="transmembrane region" description="Helical" evidence="9">
    <location>
        <begin position="20"/>
        <end position="38"/>
    </location>
</feature>
<dbReference type="PANTHER" id="PTHR33281">
    <property type="entry name" value="UPF0187 PROTEIN YNEE"/>
    <property type="match status" value="1"/>
</dbReference>
<comment type="caution">
    <text evidence="10">The sequence shown here is derived from an EMBL/GenBank/DDBJ whole genome shotgun (WGS) entry which is preliminary data.</text>
</comment>
<dbReference type="Pfam" id="PF25539">
    <property type="entry name" value="Bestrophin_2"/>
    <property type="match status" value="1"/>
</dbReference>
<evidence type="ECO:0000256" key="7">
    <source>
        <dbReference type="ARBA" id="ARBA00023136"/>
    </source>
</evidence>
<keyword evidence="4 9" id="KW-0812">Transmembrane</keyword>